<keyword evidence="4" id="KW-1185">Reference proteome</keyword>
<dbReference type="InterPro" id="IPR015168">
    <property type="entry name" value="SsuA/THI5"/>
</dbReference>
<accession>A0A3D9YUX5</accession>
<dbReference type="EMBL" id="QUMO01000003">
    <property type="protein sequence ID" value="REF86284.1"/>
    <property type="molecule type" value="Genomic_DNA"/>
</dbReference>
<keyword evidence="1" id="KW-0732">Signal</keyword>
<dbReference type="Pfam" id="PF09084">
    <property type="entry name" value="NMT1"/>
    <property type="match status" value="1"/>
</dbReference>
<feature type="domain" description="SsuA/THI5-like" evidence="2">
    <location>
        <begin position="55"/>
        <end position="264"/>
    </location>
</feature>
<feature type="chain" id="PRO_5017829798" evidence="1">
    <location>
        <begin position="31"/>
        <end position="324"/>
    </location>
</feature>
<dbReference type="PANTHER" id="PTHR30024">
    <property type="entry name" value="ALIPHATIC SULFONATES-BINDING PROTEIN-RELATED"/>
    <property type="match status" value="1"/>
</dbReference>
<gene>
    <name evidence="3" type="ORF">DES32_2334</name>
</gene>
<evidence type="ECO:0000313" key="4">
    <source>
        <dbReference type="Proteomes" id="UP000256900"/>
    </source>
</evidence>
<feature type="signal peptide" evidence="1">
    <location>
        <begin position="1"/>
        <end position="30"/>
    </location>
</feature>
<dbReference type="Proteomes" id="UP000256900">
    <property type="component" value="Unassembled WGS sequence"/>
</dbReference>
<sequence>MVDRRSLNWRGLLFVAASIVQLASAPVASAQAPAALTKIRVAETPGLPTAFIKFGIQKGFFKDEGLDAQVMSMPGGAQEVAAALSGDVQFTGGDVVAFTIFRSHHVPVVIVSPGTAGSTDIHDDYAALIVPPNSPVKKPQDLAGKLISTNELNNIGMVLSLAALEKYGVAPSQTHWAEMPLPDVMAALQSGQIAAGYVVEPFLSIAKAAGFHAVLYLAAEYGPHTQIGISLTTESFLASNPKAVAAFQRAHQHTAEYVMAHPDEYRAALVKIAGIKPAIAAKIHLPVYLPEVNRETLTRVGQTMVKLGVLDKAPDTKSFYAPAP</sequence>
<name>A0A3D9YUX5_9HYPH</name>
<dbReference type="AlphaFoldDB" id="A0A3D9YUX5"/>
<dbReference type="Gene3D" id="3.40.190.10">
    <property type="entry name" value="Periplasmic binding protein-like II"/>
    <property type="match status" value="2"/>
</dbReference>
<evidence type="ECO:0000259" key="2">
    <source>
        <dbReference type="Pfam" id="PF09084"/>
    </source>
</evidence>
<reference evidence="3 4" key="1">
    <citation type="submission" date="2018-08" db="EMBL/GenBank/DDBJ databases">
        <title>Genomic Encyclopedia of Type Strains, Phase IV (KMG-IV): sequencing the most valuable type-strain genomes for metagenomic binning, comparative biology and taxonomic classification.</title>
        <authorList>
            <person name="Goeker M."/>
        </authorList>
    </citation>
    <scope>NUCLEOTIDE SEQUENCE [LARGE SCALE GENOMIC DNA]</scope>
    <source>
        <strain evidence="3 4">BW863</strain>
    </source>
</reference>
<organism evidence="3 4">
    <name type="scientific">Methylovirgula ligni</name>
    <dbReference type="NCBI Taxonomy" id="569860"/>
    <lineage>
        <taxon>Bacteria</taxon>
        <taxon>Pseudomonadati</taxon>
        <taxon>Pseudomonadota</taxon>
        <taxon>Alphaproteobacteria</taxon>
        <taxon>Hyphomicrobiales</taxon>
        <taxon>Beijerinckiaceae</taxon>
        <taxon>Methylovirgula</taxon>
    </lineage>
</organism>
<dbReference type="SUPFAM" id="SSF53850">
    <property type="entry name" value="Periplasmic binding protein-like II"/>
    <property type="match status" value="1"/>
</dbReference>
<comment type="caution">
    <text evidence="3">The sequence shown here is derived from an EMBL/GenBank/DDBJ whole genome shotgun (WGS) entry which is preliminary data.</text>
</comment>
<protein>
    <submittedName>
        <fullName evidence="3">NitT/TauT family transport system substrate-binding protein</fullName>
    </submittedName>
</protein>
<proteinExistence type="predicted"/>
<evidence type="ECO:0000256" key="1">
    <source>
        <dbReference type="SAM" id="SignalP"/>
    </source>
</evidence>
<evidence type="ECO:0000313" key="3">
    <source>
        <dbReference type="EMBL" id="REF86284.1"/>
    </source>
</evidence>